<comment type="caution">
    <text evidence="7">The sequence shown here is derived from an EMBL/GenBank/DDBJ whole genome shotgun (WGS) entry which is preliminary data.</text>
</comment>
<dbReference type="AlphaFoldDB" id="A0AAW7WKT6"/>
<dbReference type="InterPro" id="IPR000322">
    <property type="entry name" value="Glyco_hydro_31_TIM"/>
</dbReference>
<dbReference type="InterPro" id="IPR048395">
    <property type="entry name" value="Glyco_hydro_31_C"/>
</dbReference>
<keyword evidence="3" id="KW-0732">Signal</keyword>
<dbReference type="EMBL" id="JAUONL010000001">
    <property type="protein sequence ID" value="MDO6356560.1"/>
    <property type="molecule type" value="Genomic_DNA"/>
</dbReference>
<dbReference type="InterPro" id="IPR033403">
    <property type="entry name" value="DUF5110"/>
</dbReference>
<dbReference type="PANTHER" id="PTHR22762">
    <property type="entry name" value="ALPHA-GLUCOSIDASE"/>
    <property type="match status" value="1"/>
</dbReference>
<comment type="similarity">
    <text evidence="1 2">Belongs to the glycosyl hydrolase 31 family.</text>
</comment>
<feature type="domain" description="DUF5110" evidence="5">
    <location>
        <begin position="664"/>
        <end position="732"/>
    </location>
</feature>
<dbReference type="Proteomes" id="UP001170023">
    <property type="component" value="Unassembled WGS sequence"/>
</dbReference>
<dbReference type="Gene3D" id="3.20.20.80">
    <property type="entry name" value="Glycosidases"/>
    <property type="match status" value="1"/>
</dbReference>
<evidence type="ECO:0000313" key="8">
    <source>
        <dbReference type="Proteomes" id="UP001170023"/>
    </source>
</evidence>
<dbReference type="GeneID" id="75112451"/>
<feature type="chain" id="PRO_5043801615" evidence="3">
    <location>
        <begin position="25"/>
        <end position="779"/>
    </location>
</feature>
<dbReference type="SUPFAM" id="SSF51011">
    <property type="entry name" value="Glycosyl hydrolase domain"/>
    <property type="match status" value="1"/>
</dbReference>
<proteinExistence type="inferred from homology"/>
<evidence type="ECO:0000256" key="2">
    <source>
        <dbReference type="RuleBase" id="RU361185"/>
    </source>
</evidence>
<dbReference type="Pfam" id="PF17137">
    <property type="entry name" value="DUF5110"/>
    <property type="match status" value="1"/>
</dbReference>
<dbReference type="Gene3D" id="2.60.40.1180">
    <property type="entry name" value="Golgi alpha-mannosidase II"/>
    <property type="match status" value="2"/>
</dbReference>
<evidence type="ECO:0000256" key="3">
    <source>
        <dbReference type="SAM" id="SignalP"/>
    </source>
</evidence>
<dbReference type="GO" id="GO:0006491">
    <property type="term" value="P:N-glycan processing"/>
    <property type="evidence" value="ECO:0007669"/>
    <property type="project" value="TreeGrafter"/>
</dbReference>
<sequence length="779" mass="89772">MNKKRIMKWIGLAVMLSMAPFVRATVDNNNPIANSKAVVICGNARFTVLTPEMIRIEYSEKGMFEDRPTFTVVNRNLELVDFKKKEDDRFLYIQTDKVKLKYRKGTNPKTSPASPENLTITIENHGCETLWYPGKKDPLNLKGTCRTLDGSNGDNKRSELENGLISRSGWAVIDDSWEATRADGSHSFALEPNPEVGYDWWAYRNDPQAIDLYFMGYGNEYKKAIGDFTKIAGKIPLPPAYVFGYWYSRYYSYSADDYREIMREIKKNDIPTDVMILDMDWHWNGKASSESENIGGWTGWSWNTNLIPEPTKLLQEIHDNGYKIALNLHPADGIDSIESPSYYKAMSRELGGKYGSNGKIAWYLDYPDFTKSFFDNVIRDHESEGVDFWWLDWQQHLTSPYTPGLGQTFWCNHVFYNDMVKNRPDRRPVIFHRWGGLGSHRYQIGFSGDALINFPTLAFEPYFTSTASNVGYAFWGHDLGGHAFTDEKIVNDPELMLRWIQFGVFTPIFRSHATDDSRIERRIWKFPNFPKLRDAVKLRYALFPYIYTMARETFDTGIGMCRPLYYEYPESEEAYKYEGEYFFGNDILVAPITEPALEDGISSKEIWFPEGKWWSVATDELIEGPCRKTMCFTQEQIPYFFKQGAIIPYNPPTVMNVTERPGHLILNFVSGCKGEGVLYEDDGDNNDYSTVFATTILRQSFKNNKGEYVITPRQGIYTNGVNARSYTFRIYNTTQPVAVKVNGVETSNYSYDVKRKCTNIDIPCTDCTTEVKVRVVYSK</sequence>
<dbReference type="CDD" id="cd06595">
    <property type="entry name" value="GH31_u1"/>
    <property type="match status" value="1"/>
</dbReference>
<evidence type="ECO:0000259" key="6">
    <source>
        <dbReference type="Pfam" id="PF21365"/>
    </source>
</evidence>
<evidence type="ECO:0000259" key="5">
    <source>
        <dbReference type="Pfam" id="PF17137"/>
    </source>
</evidence>
<protein>
    <submittedName>
        <fullName evidence="7">Glycoside hydrolase family 31 protein</fullName>
    </submittedName>
</protein>
<gene>
    <name evidence="7" type="ORF">Q4469_02405</name>
</gene>
<evidence type="ECO:0000259" key="4">
    <source>
        <dbReference type="Pfam" id="PF01055"/>
    </source>
</evidence>
<dbReference type="Pfam" id="PF01055">
    <property type="entry name" value="Glyco_hydro_31_2nd"/>
    <property type="match status" value="1"/>
</dbReference>
<organism evidence="7 8">
    <name type="scientific">Bacteroides caccae</name>
    <dbReference type="NCBI Taxonomy" id="47678"/>
    <lineage>
        <taxon>Bacteria</taxon>
        <taxon>Pseudomonadati</taxon>
        <taxon>Bacteroidota</taxon>
        <taxon>Bacteroidia</taxon>
        <taxon>Bacteroidales</taxon>
        <taxon>Bacteroidaceae</taxon>
        <taxon>Bacteroides</taxon>
    </lineage>
</organism>
<keyword evidence="2 7" id="KW-0378">Hydrolase</keyword>
<dbReference type="PANTHER" id="PTHR22762:SF89">
    <property type="entry name" value="ALPHA-XYLOSIDASE"/>
    <property type="match status" value="1"/>
</dbReference>
<dbReference type="GO" id="GO:0090599">
    <property type="term" value="F:alpha-glucosidase activity"/>
    <property type="evidence" value="ECO:0007669"/>
    <property type="project" value="TreeGrafter"/>
</dbReference>
<dbReference type="SUPFAM" id="SSF51445">
    <property type="entry name" value="(Trans)glycosidases"/>
    <property type="match status" value="1"/>
</dbReference>
<dbReference type="GO" id="GO:0005975">
    <property type="term" value="P:carbohydrate metabolic process"/>
    <property type="evidence" value="ECO:0007669"/>
    <property type="project" value="InterPro"/>
</dbReference>
<reference evidence="7" key="1">
    <citation type="submission" date="2023-07" db="EMBL/GenBank/DDBJ databases">
        <title>Whole Genome Sequencing of Colonoscopy isolates.</title>
        <authorList>
            <person name="Surve S.V."/>
            <person name="Valls R.A."/>
            <person name="Barrak K.E."/>
            <person name="Gardner T.B."/>
            <person name="O'Toole G.A."/>
        </authorList>
    </citation>
    <scope>NUCLEOTIDE SEQUENCE</scope>
    <source>
        <strain evidence="7">GP0119</strain>
    </source>
</reference>
<dbReference type="Pfam" id="PF21365">
    <property type="entry name" value="Glyco_hydro_31_3rd"/>
    <property type="match status" value="1"/>
</dbReference>
<dbReference type="InterPro" id="IPR017853">
    <property type="entry name" value="GH"/>
</dbReference>
<evidence type="ECO:0000256" key="1">
    <source>
        <dbReference type="ARBA" id="ARBA00007806"/>
    </source>
</evidence>
<keyword evidence="2" id="KW-0326">Glycosidase</keyword>
<name>A0AAW7WKT6_9BACE</name>
<accession>A0AAW7WKT6</accession>
<feature type="domain" description="Glycosyl hydrolase family 31 C-terminal" evidence="6">
    <location>
        <begin position="558"/>
        <end position="647"/>
    </location>
</feature>
<evidence type="ECO:0000313" key="7">
    <source>
        <dbReference type="EMBL" id="MDO6356560.1"/>
    </source>
</evidence>
<dbReference type="InterPro" id="IPR013780">
    <property type="entry name" value="Glyco_hydro_b"/>
</dbReference>
<dbReference type="RefSeq" id="WP_005655047.1">
    <property type="nucleotide sequence ID" value="NZ_CABMOQ010000018.1"/>
</dbReference>
<feature type="domain" description="Glycoside hydrolase family 31 TIM barrel" evidence="4">
    <location>
        <begin position="236"/>
        <end position="549"/>
    </location>
</feature>
<feature type="signal peptide" evidence="3">
    <location>
        <begin position="1"/>
        <end position="24"/>
    </location>
</feature>